<dbReference type="AlphaFoldDB" id="A0ABC9ZLL9"/>
<protein>
    <recommendedName>
        <fullName evidence="4">Secreted protein</fullName>
    </recommendedName>
</protein>
<reference evidence="2 3" key="1">
    <citation type="submission" date="2019-06" db="EMBL/GenBank/DDBJ databases">
        <title>Draft genome sequence of Corynebacterium striatum NBRC 15291.</title>
        <authorList>
            <person name="Miura T."/>
            <person name="Furukawa M."/>
            <person name="Shimamura M."/>
            <person name="Ohyama Y."/>
            <person name="Yamazoe A."/>
            <person name="Kawasaki H."/>
        </authorList>
    </citation>
    <scope>NUCLEOTIDE SEQUENCE [LARGE SCALE GENOMIC DNA]</scope>
    <source>
        <strain evidence="2 3">NBRC 15291</strain>
    </source>
</reference>
<sequence length="39" mass="4084">MGSADGSILRKLLIALEAIGLITAVIAAVMRVLNQRYAA</sequence>
<name>A0ABC9ZLL9_CORST</name>
<accession>A0ABC9ZLL9</accession>
<comment type="caution">
    <text evidence="2">The sequence shown here is derived from an EMBL/GenBank/DDBJ whole genome shotgun (WGS) entry which is preliminary data.</text>
</comment>
<dbReference type="EMBL" id="BJLD01000001">
    <property type="protein sequence ID" value="GEA43099.1"/>
    <property type="molecule type" value="Genomic_DNA"/>
</dbReference>
<evidence type="ECO:0008006" key="4">
    <source>
        <dbReference type="Google" id="ProtNLM"/>
    </source>
</evidence>
<evidence type="ECO:0000256" key="1">
    <source>
        <dbReference type="SAM" id="Phobius"/>
    </source>
</evidence>
<evidence type="ECO:0000313" key="2">
    <source>
        <dbReference type="EMBL" id="GEA43099.1"/>
    </source>
</evidence>
<keyword evidence="1" id="KW-0472">Membrane</keyword>
<keyword evidence="1" id="KW-0812">Transmembrane</keyword>
<organism evidence="2 3">
    <name type="scientific">Corynebacterium striatum</name>
    <dbReference type="NCBI Taxonomy" id="43770"/>
    <lineage>
        <taxon>Bacteria</taxon>
        <taxon>Bacillati</taxon>
        <taxon>Actinomycetota</taxon>
        <taxon>Actinomycetes</taxon>
        <taxon>Mycobacteriales</taxon>
        <taxon>Corynebacteriaceae</taxon>
        <taxon>Corynebacterium</taxon>
    </lineage>
</organism>
<gene>
    <name evidence="2" type="ORF">Cst04h_12690</name>
</gene>
<proteinExistence type="predicted"/>
<feature type="transmembrane region" description="Helical" evidence="1">
    <location>
        <begin position="12"/>
        <end position="33"/>
    </location>
</feature>
<evidence type="ECO:0000313" key="3">
    <source>
        <dbReference type="Proteomes" id="UP000315234"/>
    </source>
</evidence>
<dbReference type="Proteomes" id="UP000315234">
    <property type="component" value="Unassembled WGS sequence"/>
</dbReference>
<keyword evidence="1" id="KW-1133">Transmembrane helix</keyword>